<keyword evidence="3" id="KW-1185">Reference proteome</keyword>
<dbReference type="RefSeq" id="WP_177218821.1">
    <property type="nucleotide sequence ID" value="NZ_FONH01000012.1"/>
</dbReference>
<dbReference type="AlphaFoldDB" id="A0A1I2HH13"/>
<evidence type="ECO:0000256" key="1">
    <source>
        <dbReference type="SAM" id="Phobius"/>
    </source>
</evidence>
<dbReference type="EMBL" id="FONH01000012">
    <property type="protein sequence ID" value="SFF28600.1"/>
    <property type="molecule type" value="Genomic_DNA"/>
</dbReference>
<feature type="non-terminal residue" evidence="2">
    <location>
        <position position="70"/>
    </location>
</feature>
<keyword evidence="1" id="KW-0812">Transmembrane</keyword>
<reference evidence="3" key="1">
    <citation type="submission" date="2016-10" db="EMBL/GenBank/DDBJ databases">
        <authorList>
            <person name="Varghese N."/>
            <person name="Submissions S."/>
        </authorList>
    </citation>
    <scope>NUCLEOTIDE SEQUENCE [LARGE SCALE GENOMIC DNA]</scope>
    <source>
        <strain evidence="3">UNC178MFTsu3.1</strain>
    </source>
</reference>
<sequence>MQNANEGALARAALRSSAWAERWFPDAWVFAALGVILVAAAALAFGATPAVTVNAFGDGFWSLIPFTMQM</sequence>
<evidence type="ECO:0000313" key="3">
    <source>
        <dbReference type="Proteomes" id="UP000199477"/>
    </source>
</evidence>
<name>A0A1I2HH13_9GAMM</name>
<dbReference type="PANTHER" id="PTHR41983:SF2">
    <property type="entry name" value="SHORT-CHAIN FATTY ACID TRANSPORTER-RELATED"/>
    <property type="match status" value="1"/>
</dbReference>
<evidence type="ECO:0000313" key="2">
    <source>
        <dbReference type="EMBL" id="SFF28600.1"/>
    </source>
</evidence>
<keyword evidence="1" id="KW-0472">Membrane</keyword>
<proteinExistence type="predicted"/>
<dbReference type="Proteomes" id="UP000199477">
    <property type="component" value="Unassembled WGS sequence"/>
</dbReference>
<feature type="transmembrane region" description="Helical" evidence="1">
    <location>
        <begin position="27"/>
        <end position="47"/>
    </location>
</feature>
<dbReference type="GO" id="GO:0005886">
    <property type="term" value="C:plasma membrane"/>
    <property type="evidence" value="ECO:0007669"/>
    <property type="project" value="TreeGrafter"/>
</dbReference>
<dbReference type="PANTHER" id="PTHR41983">
    <property type="entry name" value="SHORT-CHAIN FATTY ACID TRANSPORTER-RELATED"/>
    <property type="match status" value="1"/>
</dbReference>
<accession>A0A1I2HH13</accession>
<gene>
    <name evidence="2" type="ORF">SAMN02799615_02984</name>
</gene>
<dbReference type="Pfam" id="PF02667">
    <property type="entry name" value="SCFA_trans"/>
    <property type="match status" value="1"/>
</dbReference>
<keyword evidence="1" id="KW-1133">Transmembrane helix</keyword>
<dbReference type="InterPro" id="IPR006160">
    <property type="entry name" value="SCFA_transpt_AtoE"/>
</dbReference>
<protein>
    <submittedName>
        <fullName evidence="2">Short chain fatty acid transporter</fullName>
    </submittedName>
</protein>
<organism evidence="2 3">
    <name type="scientific">Dyella marensis</name>
    <dbReference type="NCBI Taxonomy" id="500610"/>
    <lineage>
        <taxon>Bacteria</taxon>
        <taxon>Pseudomonadati</taxon>
        <taxon>Pseudomonadota</taxon>
        <taxon>Gammaproteobacteria</taxon>
        <taxon>Lysobacterales</taxon>
        <taxon>Rhodanobacteraceae</taxon>
        <taxon>Dyella</taxon>
    </lineage>
</organism>